<evidence type="ECO:0000313" key="7">
    <source>
        <dbReference type="Proteomes" id="UP000825935"/>
    </source>
</evidence>
<evidence type="ECO:0000256" key="2">
    <source>
        <dbReference type="ARBA" id="ARBA00022679"/>
    </source>
</evidence>
<dbReference type="Proteomes" id="UP000825935">
    <property type="component" value="Chromosome 19"/>
</dbReference>
<keyword evidence="7" id="KW-1185">Reference proteome</keyword>
<dbReference type="EMBL" id="CM035424">
    <property type="protein sequence ID" value="KAH7352770.1"/>
    <property type="molecule type" value="Genomic_DNA"/>
</dbReference>
<evidence type="ECO:0000256" key="1">
    <source>
        <dbReference type="ARBA" id="ARBA00009995"/>
    </source>
</evidence>
<accession>A0A8T2SL27</accession>
<evidence type="ECO:0000259" key="5">
    <source>
        <dbReference type="Pfam" id="PF26168"/>
    </source>
</evidence>
<dbReference type="InterPro" id="IPR058980">
    <property type="entry name" value="Glyco_transf_N"/>
</dbReference>
<comment type="similarity">
    <text evidence="1 3">Belongs to the UDP-glycosyltransferase family.</text>
</comment>
<dbReference type="InterPro" id="IPR035595">
    <property type="entry name" value="UDP_glycos_trans_CS"/>
</dbReference>
<dbReference type="PANTHER" id="PTHR11926:SF774">
    <property type="entry name" value="UDP-GLYCOSYLTRANSFERASE 85A1-RELATED"/>
    <property type="match status" value="1"/>
</dbReference>
<reference evidence="6" key="1">
    <citation type="submission" date="2021-08" db="EMBL/GenBank/DDBJ databases">
        <title>WGS assembly of Ceratopteris richardii.</title>
        <authorList>
            <person name="Marchant D.B."/>
            <person name="Chen G."/>
            <person name="Jenkins J."/>
            <person name="Shu S."/>
            <person name="Leebens-Mack J."/>
            <person name="Grimwood J."/>
            <person name="Schmutz J."/>
            <person name="Soltis P."/>
            <person name="Soltis D."/>
            <person name="Chen Z.-H."/>
        </authorList>
    </citation>
    <scope>NUCLEOTIDE SEQUENCE</scope>
    <source>
        <strain evidence="6">Whitten #5841</strain>
        <tissue evidence="6">Leaf</tissue>
    </source>
</reference>
<sequence>MEGTVRGASRGKKVHVVAIPYPAQGHIVPLMQLCLKITANEGYMVTFVNTEHNHARMLQSQDGQGLEAGVGLEGISEKNIRLVGIPGGLRPELHGDPAYVVAAFESSEKLQAPLEELLDMMKQNGEPATCIISDVLVSWTQVCADKMRIPRIAFWTSSAAVYHVIWHMYTLFKQGEQNIKVHNVEFDCTGGMVSRIPGLPAMDVNDLPIIVRSGPADFIHKFLCRQLEHMMRAVAMAVNTFDELEHECLQALSSSFPVRTYAVGPLLPDDGSQRSHDNGGLTSLMRPGAIQECLQAKSTRALTNRRIGIFHEDYSCLEWLENKPPRSVMYISFGSICPMNEQQFVELVMGLQASGHRFLWSIRPDFVQGCKDYRTLLPASFLECVKERGMLVSWVPQLKVLGHPAIGGFLTHCGWNSTLESVAMGVPMLCWPDVGERRTNGRLAVTVWRVGLDFSNARKQAVGGVELIRREEVRRVIGLLMDSSCESAKYVRRNAASLRIAAQRALATTGSSVRDWNLFINYIPSPSSCVAKAQKLRK</sequence>
<gene>
    <name evidence="6" type="ORF">KP509_19G063000</name>
</gene>
<dbReference type="AlphaFoldDB" id="A0A8T2SL27"/>
<dbReference type="FunFam" id="3.40.50.2000:FF:000056">
    <property type="entry name" value="Glycosyltransferase"/>
    <property type="match status" value="1"/>
</dbReference>
<name>A0A8T2SL27_CERRI</name>
<feature type="domain" description="Glycosyltransferase N-terminal" evidence="5">
    <location>
        <begin position="13"/>
        <end position="166"/>
    </location>
</feature>
<dbReference type="PANTHER" id="PTHR11926">
    <property type="entry name" value="GLUCOSYL/GLUCURONOSYL TRANSFERASES"/>
    <property type="match status" value="1"/>
</dbReference>
<dbReference type="GO" id="GO:0080043">
    <property type="term" value="F:quercetin 3-O-glucosyltransferase activity"/>
    <property type="evidence" value="ECO:0007669"/>
    <property type="project" value="TreeGrafter"/>
</dbReference>
<dbReference type="Gene3D" id="3.40.50.2000">
    <property type="entry name" value="Glycogen Phosphorylase B"/>
    <property type="match status" value="2"/>
</dbReference>
<dbReference type="InterPro" id="IPR002213">
    <property type="entry name" value="UDP_glucos_trans"/>
</dbReference>
<organism evidence="6 7">
    <name type="scientific">Ceratopteris richardii</name>
    <name type="common">Triangle waterfern</name>
    <dbReference type="NCBI Taxonomy" id="49495"/>
    <lineage>
        <taxon>Eukaryota</taxon>
        <taxon>Viridiplantae</taxon>
        <taxon>Streptophyta</taxon>
        <taxon>Embryophyta</taxon>
        <taxon>Tracheophyta</taxon>
        <taxon>Polypodiopsida</taxon>
        <taxon>Polypodiidae</taxon>
        <taxon>Polypodiales</taxon>
        <taxon>Pteridineae</taxon>
        <taxon>Pteridaceae</taxon>
        <taxon>Parkerioideae</taxon>
        <taxon>Ceratopteris</taxon>
    </lineage>
</organism>
<proteinExistence type="inferred from homology"/>
<protein>
    <recommendedName>
        <fullName evidence="4">Glycosyltransferase</fullName>
        <ecNumber evidence="4">2.4.1.-</ecNumber>
    </recommendedName>
</protein>
<dbReference type="CDD" id="cd03784">
    <property type="entry name" value="GT1_Gtf-like"/>
    <property type="match status" value="1"/>
</dbReference>
<comment type="caution">
    <text evidence="6">The sequence shown here is derived from an EMBL/GenBank/DDBJ whole genome shotgun (WGS) entry which is preliminary data.</text>
</comment>
<dbReference type="PROSITE" id="PS00375">
    <property type="entry name" value="UDPGT"/>
    <property type="match status" value="1"/>
</dbReference>
<dbReference type="Pfam" id="PF26168">
    <property type="entry name" value="Glyco_transf_N"/>
    <property type="match status" value="1"/>
</dbReference>
<evidence type="ECO:0000313" key="6">
    <source>
        <dbReference type="EMBL" id="KAH7352770.1"/>
    </source>
</evidence>
<dbReference type="GO" id="GO:0080044">
    <property type="term" value="F:quercetin 7-O-glucosyltransferase activity"/>
    <property type="evidence" value="ECO:0007669"/>
    <property type="project" value="TreeGrafter"/>
</dbReference>
<dbReference type="EC" id="2.4.1.-" evidence="4"/>
<evidence type="ECO:0000256" key="4">
    <source>
        <dbReference type="RuleBase" id="RU362057"/>
    </source>
</evidence>
<dbReference type="SUPFAM" id="SSF53756">
    <property type="entry name" value="UDP-Glycosyltransferase/glycogen phosphorylase"/>
    <property type="match status" value="1"/>
</dbReference>
<keyword evidence="2 3" id="KW-0808">Transferase</keyword>
<dbReference type="OMA" id="FLGFRHY"/>
<dbReference type="Pfam" id="PF00201">
    <property type="entry name" value="UDPGT"/>
    <property type="match status" value="1"/>
</dbReference>
<dbReference type="OrthoDB" id="5835829at2759"/>
<keyword evidence="3" id="KW-0328">Glycosyltransferase</keyword>
<evidence type="ECO:0000256" key="3">
    <source>
        <dbReference type="RuleBase" id="RU003718"/>
    </source>
</evidence>